<feature type="domain" description="Big-1" evidence="3">
    <location>
        <begin position="871"/>
        <end position="971"/>
    </location>
</feature>
<dbReference type="InterPro" id="IPR003344">
    <property type="entry name" value="Big_1_dom"/>
</dbReference>
<dbReference type="PRINTS" id="PR01369">
    <property type="entry name" value="INTIMIN"/>
</dbReference>
<evidence type="ECO:0000256" key="1">
    <source>
        <dbReference type="ARBA" id="ARBA00010116"/>
    </source>
</evidence>
<dbReference type="Pfam" id="PF02369">
    <property type="entry name" value="Big_1"/>
    <property type="match status" value="10"/>
</dbReference>
<feature type="domain" description="Big-1" evidence="3">
    <location>
        <begin position="1493"/>
        <end position="1586"/>
    </location>
</feature>
<name>A0A424W5H5_ALCXX</name>
<comment type="similarity">
    <text evidence="1">Belongs to the intimin/invasin family.</text>
</comment>
<dbReference type="SUPFAM" id="SSF49373">
    <property type="entry name" value="Invasin/intimin cell-adhesion fragments"/>
    <property type="match status" value="11"/>
</dbReference>
<evidence type="ECO:0000256" key="2">
    <source>
        <dbReference type="SAM" id="MobiDB-lite"/>
    </source>
</evidence>
<dbReference type="PANTHER" id="PTHR39576:SF2">
    <property type="entry name" value="ATTACHING AND EFFACING PROTEIN HOMOLOG-RELATED"/>
    <property type="match status" value="1"/>
</dbReference>
<feature type="domain" description="Big-1" evidence="3">
    <location>
        <begin position="569"/>
        <end position="662"/>
    </location>
</feature>
<dbReference type="InterPro" id="IPR038177">
    <property type="entry name" value="IAT_beta_sf"/>
</dbReference>
<protein>
    <recommendedName>
        <fullName evidence="3">Big-1 domain-containing protein</fullName>
    </recommendedName>
</protein>
<evidence type="ECO:0000259" key="3">
    <source>
        <dbReference type="PROSITE" id="PS51127"/>
    </source>
</evidence>
<dbReference type="InterPro" id="IPR024519">
    <property type="entry name" value="IAT_beta"/>
</dbReference>
<dbReference type="FunFam" id="2.40.160.160:FF:000001">
    <property type="entry name" value="Intimin-like inverse autotransporter SinH"/>
    <property type="match status" value="1"/>
</dbReference>
<dbReference type="GO" id="GO:0009279">
    <property type="term" value="C:cell outer membrane"/>
    <property type="evidence" value="ECO:0007669"/>
    <property type="project" value="TreeGrafter"/>
</dbReference>
<feature type="region of interest" description="Disordered" evidence="2">
    <location>
        <begin position="48"/>
        <end position="93"/>
    </location>
</feature>
<feature type="domain" description="Big-1" evidence="3">
    <location>
        <begin position="670"/>
        <end position="763"/>
    </location>
</feature>
<dbReference type="PANTHER" id="PTHR39576">
    <property type="entry name" value="ATTACHING AND EFFACING PROTEIN HOMOLOG-RELATED-RELATED"/>
    <property type="match status" value="1"/>
</dbReference>
<feature type="domain" description="Big-1" evidence="3">
    <location>
        <begin position="1182"/>
        <end position="1272"/>
    </location>
</feature>
<feature type="domain" description="Big-1" evidence="3">
    <location>
        <begin position="771"/>
        <end position="863"/>
    </location>
</feature>
<evidence type="ECO:0000313" key="5">
    <source>
        <dbReference type="Proteomes" id="UP000285324"/>
    </source>
</evidence>
<dbReference type="Gene3D" id="2.60.40.10">
    <property type="entry name" value="Immunoglobulins"/>
    <property type="match status" value="11"/>
</dbReference>
<gene>
    <name evidence="4" type="ORF">DY367_27660</name>
</gene>
<dbReference type="InterPro" id="IPR013783">
    <property type="entry name" value="Ig-like_fold"/>
</dbReference>
<sequence>MTMLKPSKAHAWCRAAARQVRKALCTALSGLLLFQGCTAPLAGEQRQPFPGAEGRAASASVAVQDGDRAKDPGAAAANAPIPAGMEPAPDLEGRPLPANPNQMASADARSTASGKAVGVAKQAAESWLGQFGTARLDLLGNFHGAGLDMLFPLHDSGTGLIFSQFGARRTNLLQESYRTTVNLGLGYRHFGDGYMVGGNAFLDQDVSRGHRRLGLGGEWWADYLKLSMNGYFRLSDWKRSPDARDYQERPASGWDIRTEGYLPQYPQLGGKLMFEKYYGEEVGLFGASNRQRNPSAWTLGVSYTPAPLVTLGLDHRMGQGGQSDTSFKLGLKYALGVPLAKQLQPGEVARSRKLAGMRMDLVERNNEIVLEYKKNDPMTIQLPAAASGYPQTVVSFPVTLAGADAAPRIEWSGSAAPFAMPYSGGASASLTLPDYRSGGVNSYQLMASATDAHGRRIRSNIMNVSVNPLSVSVVRSKAAAMADGVDSVRFTAQVRGIQAEPMAGRIVTWAVQGPGTIQESSDRTDADGMAYALVSSTAAGMIGVEAMEEHGFKGRSEAEFLEAPSAASVAQLVAEPASILANGRDKTVLKATVKDGKGNAVGAGVAVSWTATGGRLSSNSSNTDANGIAVVELLSATVPGVAAITAKAGPQDPGKTGSVAFLLDASEAQVLRLTPSKTTALADGLDTVTFTATVADGRGNPAGAGIAVNWSASLGMLGAASSNTDASSQATVVLTAPTAAGAATITARAASGDPGKTAAVAFIADAATARVVQLTPSQARGTANGADAVVFTAMVEDGRGNPVGAGVTVNWSASLGTLAVTSVTNASGQASALLIAPIVPGTATVTARAAAGDAGKTASAVFAADELRARVAALSPSKITGLANGTDTVTLTATIDDGRGNPVGAGIVVNWSADRGTIGASSITNASSQATVVLTAPTATGAATVTAKCAPARQAKSAGGDPGKTAAIDFIADASSAHVIELAAGKTDAVANGADTVTLRAVVVDRQGNRVGAGVTVNWSTSLGQLQTATTTDSKSETTAVLIAPTSTGVATVTAKAAGGDAGQVVSVTFMADASTARVATVAASKTSGLADGMDTVTFTATVADAKGNPVGAGVAVNWGASLGKLAATVSKTDAHSQASVVLTAPTAVGTASVNARAAGGDAGQTATIAFVADAYSARVVSLAISSGRTTVRANGTDTVFLWAYVKDARGNRVAGATVDWAASIGSLDSATSVTDAQGEAQVKLVSTVAARVLTRARVGTADPGRTSLVFFEADPTSARVVALTQSKTNGVADGADTVSFTATVQDAYGNPMIGWNSNGYAMGGDMVVNWTASGGTLADAVSRPDASGKATMVLTAPKAAGNVNVTAAASGRDAGRVASVTFAPATPSTRVGSASASKTSIVANARDTVVFTAVVLDGNGRSGGAGHVVNWSTDLGTLEASSTRTNAQGEATVVLTAGKLAGYATVTAKTGADDSGRTFRVALTADPITARVASLASSKTSARADGQEKLILKATVKDANGNLEVAGVTVNWRTNLGALLSATSSTDDYGVATMELRAPVSPGTAVLTARAIAADAGKTIRVTFSSGTALVPPPQP</sequence>
<dbReference type="InterPro" id="IPR003535">
    <property type="entry name" value="Intimin/invasin_bac"/>
</dbReference>
<feature type="compositionally biased region" description="Low complexity" evidence="2">
    <location>
        <begin position="72"/>
        <end position="84"/>
    </location>
</feature>
<accession>A0A424W5H5</accession>
<comment type="caution">
    <text evidence="4">The sequence shown here is derived from an EMBL/GenBank/DDBJ whole genome shotgun (WGS) entry which is preliminary data.</text>
</comment>
<proteinExistence type="inferred from homology"/>
<dbReference type="Gene3D" id="2.40.160.160">
    <property type="entry name" value="Inverse autotransporter, beta-domain"/>
    <property type="match status" value="1"/>
</dbReference>
<feature type="domain" description="Big-1" evidence="3">
    <location>
        <begin position="979"/>
        <end position="1071"/>
    </location>
</feature>
<evidence type="ECO:0000313" key="4">
    <source>
        <dbReference type="EMBL" id="RPJ88454.1"/>
    </source>
</evidence>
<dbReference type="Pfam" id="PF11924">
    <property type="entry name" value="IAT_beta"/>
    <property type="match status" value="1"/>
</dbReference>
<organism evidence="4 5">
    <name type="scientific">Alcaligenes xylosoxydans xylosoxydans</name>
    <name type="common">Achromobacter xylosoxidans</name>
    <dbReference type="NCBI Taxonomy" id="85698"/>
    <lineage>
        <taxon>Bacteria</taxon>
        <taxon>Pseudomonadati</taxon>
        <taxon>Pseudomonadota</taxon>
        <taxon>Betaproteobacteria</taxon>
        <taxon>Burkholderiales</taxon>
        <taxon>Alcaligenaceae</taxon>
        <taxon>Achromobacter</taxon>
    </lineage>
</organism>
<dbReference type="InterPro" id="IPR051715">
    <property type="entry name" value="Intimin-Invasin_domain"/>
</dbReference>
<dbReference type="Pfam" id="PF09134">
    <property type="entry name" value="Invasin_D3"/>
    <property type="match status" value="1"/>
</dbReference>
<dbReference type="GO" id="GO:0007155">
    <property type="term" value="P:cell adhesion"/>
    <property type="evidence" value="ECO:0007669"/>
    <property type="project" value="InterPro"/>
</dbReference>
<reference evidence="4 5" key="1">
    <citation type="submission" date="2018-08" db="EMBL/GenBank/DDBJ databases">
        <title>Achromobacter xylosoxidans Genome sequencing and assembly.</title>
        <authorList>
            <person name="Wang R."/>
            <person name="Rensing C."/>
            <person name="Li Y."/>
        </authorList>
    </citation>
    <scope>NUCLEOTIDE SEQUENCE [LARGE SCALE GENOMIC DNA]</scope>
    <source>
        <strain evidence="4 5">GD003A</strain>
    </source>
</reference>
<feature type="domain" description="Big-1" evidence="3">
    <location>
        <begin position="1392"/>
        <end position="1485"/>
    </location>
</feature>
<dbReference type="InterPro" id="IPR008964">
    <property type="entry name" value="Invasin/intimin_cell_adhesion"/>
</dbReference>
<dbReference type="InterPro" id="IPR015217">
    <property type="entry name" value="Invasin_dom_3"/>
</dbReference>
<dbReference type="SMART" id="SM00634">
    <property type="entry name" value="BID_1"/>
    <property type="match status" value="11"/>
</dbReference>
<dbReference type="OrthoDB" id="8641966at2"/>
<feature type="domain" description="Big-1" evidence="3">
    <location>
        <begin position="1079"/>
        <end position="1172"/>
    </location>
</feature>
<dbReference type="PROSITE" id="PS51127">
    <property type="entry name" value="BIG1"/>
    <property type="match status" value="9"/>
</dbReference>
<dbReference type="Proteomes" id="UP000285324">
    <property type="component" value="Unassembled WGS sequence"/>
</dbReference>
<dbReference type="EMBL" id="QVXO01000064">
    <property type="protein sequence ID" value="RPJ88454.1"/>
    <property type="molecule type" value="Genomic_DNA"/>
</dbReference>